<keyword evidence="2" id="KW-1185">Reference proteome</keyword>
<evidence type="ECO:0000313" key="2">
    <source>
        <dbReference type="Proteomes" id="UP000284403"/>
    </source>
</evidence>
<dbReference type="EMBL" id="MKKU01000001">
    <property type="protein sequence ID" value="RNF27682.1"/>
    <property type="molecule type" value="Genomic_DNA"/>
</dbReference>
<accession>A0A3R7P243</accession>
<evidence type="ECO:0000313" key="1">
    <source>
        <dbReference type="EMBL" id="RNF27682.1"/>
    </source>
</evidence>
<proteinExistence type="predicted"/>
<dbReference type="AntiFam" id="ANF00072">
    <property type="entry name" value="Shadow ORF (opposite TypA)"/>
</dbReference>
<dbReference type="RefSeq" id="XP_029232888.1">
    <property type="nucleotide sequence ID" value="XM_029367015.1"/>
</dbReference>
<dbReference type="GeneID" id="40313677"/>
<dbReference type="AlphaFoldDB" id="A0A3R7P243"/>
<dbReference type="Proteomes" id="UP000284403">
    <property type="component" value="Unassembled WGS sequence"/>
</dbReference>
<gene>
    <name evidence="1" type="ORF">Tco025E_00066</name>
</gene>
<sequence>MGVAQHATCLLGHTVHHVDKDDGAVAQPHRRGHLTREIDVSRRIHKIQKMLRPLVDVPQRDGAGLHRDTPLLLVWAGVEQPNLASELRGEDAVARNQVVAKRGLAVIHVRHHAEVAGALGPLSEALQGRGGLKTHVKSERAACRKKSRIYIYMYMYLVA</sequence>
<reference evidence="1 2" key="1">
    <citation type="journal article" date="2018" name="BMC Genomics">
        <title>Genomic comparison of Trypanosoma conorhini and Trypanosoma rangeli to Trypanosoma cruzi strains of high and low virulence.</title>
        <authorList>
            <person name="Bradwell K.R."/>
            <person name="Koparde V.N."/>
            <person name="Matveyev A.V."/>
            <person name="Serrano M.G."/>
            <person name="Alves J.M."/>
            <person name="Parikh H."/>
            <person name="Huang B."/>
            <person name="Lee V."/>
            <person name="Espinosa-Alvarez O."/>
            <person name="Ortiz P.A."/>
            <person name="Costa-Martins A.G."/>
            <person name="Teixeira M.M."/>
            <person name="Buck G.A."/>
        </authorList>
    </citation>
    <scope>NUCLEOTIDE SEQUENCE [LARGE SCALE GENOMIC DNA]</scope>
    <source>
        <strain evidence="1 2">025E</strain>
    </source>
</reference>
<organism evidence="1 2">
    <name type="scientific">Trypanosoma conorhini</name>
    <dbReference type="NCBI Taxonomy" id="83891"/>
    <lineage>
        <taxon>Eukaryota</taxon>
        <taxon>Discoba</taxon>
        <taxon>Euglenozoa</taxon>
        <taxon>Kinetoplastea</taxon>
        <taxon>Metakinetoplastina</taxon>
        <taxon>Trypanosomatida</taxon>
        <taxon>Trypanosomatidae</taxon>
        <taxon>Trypanosoma</taxon>
    </lineage>
</organism>
<protein>
    <submittedName>
        <fullName evidence="1">Uncharacterized protein</fullName>
    </submittedName>
</protein>
<comment type="caution">
    <text evidence="1">The sequence shown here is derived from an EMBL/GenBank/DDBJ whole genome shotgun (WGS) entry which is preliminary data.</text>
</comment>
<name>A0A3R7P243_9TRYP</name>